<dbReference type="OrthoDB" id="504708at2759"/>
<dbReference type="Proteomes" id="UP000225277">
    <property type="component" value="Unassembled WGS sequence"/>
</dbReference>
<evidence type="ECO:0000313" key="2">
    <source>
        <dbReference type="EMBL" id="CZT20006.1"/>
    </source>
</evidence>
<protein>
    <recommendedName>
        <fullName evidence="1">DUF1989 domain-containing protein</fullName>
    </recommendedName>
</protein>
<organism evidence="2 3">
    <name type="scientific">Ramularia collo-cygni</name>
    <dbReference type="NCBI Taxonomy" id="112498"/>
    <lineage>
        <taxon>Eukaryota</taxon>
        <taxon>Fungi</taxon>
        <taxon>Dikarya</taxon>
        <taxon>Ascomycota</taxon>
        <taxon>Pezizomycotina</taxon>
        <taxon>Dothideomycetes</taxon>
        <taxon>Dothideomycetidae</taxon>
        <taxon>Mycosphaerellales</taxon>
        <taxon>Mycosphaerellaceae</taxon>
        <taxon>Ramularia</taxon>
    </lineage>
</organism>
<dbReference type="PANTHER" id="PTHR31527:SF0">
    <property type="entry name" value="RE64534P"/>
    <property type="match status" value="1"/>
</dbReference>
<dbReference type="GeneID" id="35601010"/>
<name>A0A2D3V8R7_9PEZI</name>
<dbReference type="STRING" id="112498.A0A2D3V8R7"/>
<sequence length="294" mass="33058">MASSTSATQPQPAYHATPGSILHADRDFYNSVASAKRTLIQSFTLDIRSGKAWEAPAGSIVRLSTPEGPQVGDVNIWNYDNPRERFWASRTRQLHASHVTVYDRLWSCLPFLRPMCTIIGDSLSDYGVDKWGGRCHDLLGTRCDPYVNKMLSGDDYDYHCHSNLTRAVLPYGLTEFDVHDVLNVFQVTGLDGDGKYFMEASPAKKGDYIEFFAEQRLLMALSTCPGGDLSTWEWGEGKAGESGEKKSMLDCCRPLKVEVFRLDDEHVLKDWTEFKSPDYAGRHGMRIPTGEEKQ</sequence>
<accession>A0A2D3V8R7</accession>
<evidence type="ECO:0000313" key="3">
    <source>
        <dbReference type="Proteomes" id="UP000225277"/>
    </source>
</evidence>
<dbReference type="EMBL" id="FJUY01000008">
    <property type="protein sequence ID" value="CZT20006.1"/>
    <property type="molecule type" value="Genomic_DNA"/>
</dbReference>
<dbReference type="PANTHER" id="PTHR31527">
    <property type="entry name" value="RE64534P"/>
    <property type="match status" value="1"/>
</dbReference>
<evidence type="ECO:0000259" key="1">
    <source>
        <dbReference type="Pfam" id="PF09347"/>
    </source>
</evidence>
<dbReference type="InterPro" id="IPR018959">
    <property type="entry name" value="DUF1989"/>
</dbReference>
<keyword evidence="3" id="KW-1185">Reference proteome</keyword>
<feature type="domain" description="DUF1989" evidence="1">
    <location>
        <begin position="44"/>
        <end position="218"/>
    </location>
</feature>
<dbReference type="RefSeq" id="XP_023626895.1">
    <property type="nucleotide sequence ID" value="XM_023771127.1"/>
</dbReference>
<reference evidence="2 3" key="1">
    <citation type="submission" date="2016-03" db="EMBL/GenBank/DDBJ databases">
        <authorList>
            <person name="Ploux O."/>
        </authorList>
    </citation>
    <scope>NUCLEOTIDE SEQUENCE [LARGE SCALE GENOMIC DNA]</scope>
    <source>
        <strain evidence="2 3">URUG2</strain>
    </source>
</reference>
<dbReference type="Pfam" id="PF09347">
    <property type="entry name" value="DUF1989"/>
    <property type="match status" value="1"/>
</dbReference>
<proteinExistence type="predicted"/>
<gene>
    <name evidence="2" type="ORF">RCC_05863</name>
</gene>
<dbReference type="AlphaFoldDB" id="A0A2D3V8R7"/>